<name>A0A5B7FH69_PORTR</name>
<feature type="region of interest" description="Disordered" evidence="1">
    <location>
        <begin position="1"/>
        <end position="34"/>
    </location>
</feature>
<comment type="caution">
    <text evidence="2">The sequence shown here is derived from an EMBL/GenBank/DDBJ whole genome shotgun (WGS) entry which is preliminary data.</text>
</comment>
<proteinExistence type="predicted"/>
<reference evidence="2 3" key="1">
    <citation type="submission" date="2019-05" db="EMBL/GenBank/DDBJ databases">
        <title>Another draft genome of Portunus trituberculatus and its Hox gene families provides insights of decapod evolution.</title>
        <authorList>
            <person name="Jeong J.-H."/>
            <person name="Song I."/>
            <person name="Kim S."/>
            <person name="Choi T."/>
            <person name="Kim D."/>
            <person name="Ryu S."/>
            <person name="Kim W."/>
        </authorList>
    </citation>
    <scope>NUCLEOTIDE SEQUENCE [LARGE SCALE GENOMIC DNA]</scope>
    <source>
        <tissue evidence="2">Muscle</tissue>
    </source>
</reference>
<evidence type="ECO:0000313" key="2">
    <source>
        <dbReference type="EMBL" id="MPC44895.1"/>
    </source>
</evidence>
<organism evidence="2 3">
    <name type="scientific">Portunus trituberculatus</name>
    <name type="common">Swimming crab</name>
    <name type="synonym">Neptunus trituberculatus</name>
    <dbReference type="NCBI Taxonomy" id="210409"/>
    <lineage>
        <taxon>Eukaryota</taxon>
        <taxon>Metazoa</taxon>
        <taxon>Ecdysozoa</taxon>
        <taxon>Arthropoda</taxon>
        <taxon>Crustacea</taxon>
        <taxon>Multicrustacea</taxon>
        <taxon>Malacostraca</taxon>
        <taxon>Eumalacostraca</taxon>
        <taxon>Eucarida</taxon>
        <taxon>Decapoda</taxon>
        <taxon>Pleocyemata</taxon>
        <taxon>Brachyura</taxon>
        <taxon>Eubrachyura</taxon>
        <taxon>Portunoidea</taxon>
        <taxon>Portunidae</taxon>
        <taxon>Portuninae</taxon>
        <taxon>Portunus</taxon>
    </lineage>
</organism>
<evidence type="ECO:0000256" key="1">
    <source>
        <dbReference type="SAM" id="MobiDB-lite"/>
    </source>
</evidence>
<sequence length="122" mass="13569">MTPMHRENHLQSAGRWTDGRVDGQAGGRAGGRRWGRQLDTWPALSPVRTTDWFIGHVTRFPLPPPLCHSANSTSVPHTISTAPSHLHHTRTTKYTATPHFHHTTIAQYTPASNTHPSNRTLA</sequence>
<keyword evidence="3" id="KW-1185">Reference proteome</keyword>
<evidence type="ECO:0000313" key="3">
    <source>
        <dbReference type="Proteomes" id="UP000324222"/>
    </source>
</evidence>
<accession>A0A5B7FH69</accession>
<dbReference type="EMBL" id="VSRR010006481">
    <property type="protein sequence ID" value="MPC44895.1"/>
    <property type="molecule type" value="Genomic_DNA"/>
</dbReference>
<gene>
    <name evidence="2" type="ORF">E2C01_038576</name>
</gene>
<dbReference type="AlphaFoldDB" id="A0A5B7FH69"/>
<dbReference type="Proteomes" id="UP000324222">
    <property type="component" value="Unassembled WGS sequence"/>
</dbReference>
<protein>
    <submittedName>
        <fullName evidence="2">Uncharacterized protein</fullName>
    </submittedName>
</protein>